<dbReference type="KEGG" id="plj:28892038"/>
<dbReference type="AlphaFoldDB" id="A0A179GG50"/>
<dbReference type="InterPro" id="IPR038051">
    <property type="entry name" value="XRCC4-like_N_sf"/>
</dbReference>
<evidence type="ECO:0000256" key="6">
    <source>
        <dbReference type="ARBA" id="ARBA00025747"/>
    </source>
</evidence>
<evidence type="ECO:0000256" key="7">
    <source>
        <dbReference type="ARBA" id="ARBA00044529"/>
    </source>
</evidence>
<dbReference type="GO" id="GO:0006303">
    <property type="term" value="P:double-strand break repair via nonhomologous end joining"/>
    <property type="evidence" value="ECO:0007669"/>
    <property type="project" value="TreeGrafter"/>
</dbReference>
<dbReference type="EMBL" id="LSBI01000010">
    <property type="protein sequence ID" value="OAQ79434.1"/>
    <property type="molecule type" value="Genomic_DNA"/>
</dbReference>
<evidence type="ECO:0000256" key="2">
    <source>
        <dbReference type="ARBA" id="ARBA00022763"/>
    </source>
</evidence>
<keyword evidence="5" id="KW-0539">Nucleus</keyword>
<evidence type="ECO:0000256" key="3">
    <source>
        <dbReference type="ARBA" id="ARBA00023125"/>
    </source>
</evidence>
<comment type="caution">
    <text evidence="11">The sequence shown here is derived from an EMBL/GenBank/DDBJ whole genome shotgun (WGS) entry which is preliminary data.</text>
</comment>
<dbReference type="Pfam" id="PF21928">
    <property type="entry name" value="XLF_CC"/>
    <property type="match status" value="1"/>
</dbReference>
<name>A0A179GG50_PURLI</name>
<dbReference type="STRING" id="33203.A0A179GG50"/>
<feature type="domain" description="XLF-like N-terminal" evidence="9">
    <location>
        <begin position="7"/>
        <end position="131"/>
    </location>
</feature>
<evidence type="ECO:0000256" key="5">
    <source>
        <dbReference type="ARBA" id="ARBA00023242"/>
    </source>
</evidence>
<evidence type="ECO:0000256" key="1">
    <source>
        <dbReference type="ARBA" id="ARBA00004123"/>
    </source>
</evidence>
<dbReference type="CDD" id="cd22285">
    <property type="entry name" value="HD_XLF_N"/>
    <property type="match status" value="1"/>
</dbReference>
<keyword evidence="2" id="KW-0227">DNA damage</keyword>
<feature type="compositionally biased region" description="Polar residues" evidence="8">
    <location>
        <begin position="320"/>
        <end position="331"/>
    </location>
</feature>
<dbReference type="Gene3D" id="2.170.210.10">
    <property type="entry name" value="DNA double-strand break repair and VJ recombination XRCC4, N-terminal"/>
    <property type="match status" value="1"/>
</dbReference>
<dbReference type="Proteomes" id="UP000245956">
    <property type="component" value="Unassembled WGS sequence"/>
</dbReference>
<feature type="domain" description="XLF-like coiled-coil region" evidence="10">
    <location>
        <begin position="135"/>
        <end position="185"/>
    </location>
</feature>
<comment type="subcellular location">
    <subcellularLocation>
        <location evidence="1">Nucleus</location>
    </subcellularLocation>
</comment>
<dbReference type="InterPro" id="IPR052287">
    <property type="entry name" value="NHEJ_factor"/>
</dbReference>
<evidence type="ECO:0000259" key="9">
    <source>
        <dbReference type="Pfam" id="PF09302"/>
    </source>
</evidence>
<dbReference type="PANTHER" id="PTHR32235:SF1">
    <property type="entry name" value="NON-HOMOLOGOUS END-JOINING FACTOR 1"/>
    <property type="match status" value="1"/>
</dbReference>
<keyword evidence="3" id="KW-0238">DNA-binding</keyword>
<dbReference type="Proteomes" id="UP000078340">
    <property type="component" value="Unassembled WGS sequence"/>
</dbReference>
<evidence type="ECO:0000256" key="4">
    <source>
        <dbReference type="ARBA" id="ARBA00023204"/>
    </source>
</evidence>
<proteinExistence type="inferred from homology"/>
<gene>
    <name evidence="13" type="ORF">PCL_09811</name>
    <name evidence="11" type="ORF">VFPBJ_08711</name>
    <name evidence="12" type="ORF">VFPFJ_09920</name>
</gene>
<evidence type="ECO:0000259" key="10">
    <source>
        <dbReference type="Pfam" id="PF21928"/>
    </source>
</evidence>
<sequence length="546" mass="58580">MAAGSVTWRPLPLQSASLPVLLVSAEMGPASYTIRLTDMANLWTETLERKDICMRGWSENTSIDPSDTPENMAKFLASLQSALDASQPGHENTSLSLSPAKDDPTSDTLTLKLTCDLPGFKPLKWPVHLQKSPCSSLATDLVLPLVQAHYSRKREVESLIQALAQKDAVLNRLLDKLDAMGTGLEHVFTALSGRKKVTRAAAEDKVKGLAPFNEPRWKAALDDDADGPGNATELVESVFDGSGLQYKSTMDVDKSPELDSWWHHFKGTSQLAHRQQGSGAPSLPPPPTTTRSPSRHSSNAAGGDDDDDFQVQATPPRLRTSGNTKAASTAQVDDDASTESDDEKDTAAVPESKPPATGTRSSQHSEGKKPPSRLGAIGGKAQKKPSHSPQPEPAVEDVPQDIRPATDDSETASEAEDDDAEQPHPPSPPRPAAASGARKGRLGKIGGGAPKAHATERVQTPPPTTDEKKAAKTPTPKKTGGLGRIGGGTSAQDDGIRGRDSTSKQQEPQEQRRETSQERADRRREELKRELERKAAAGPAKKKRRF</sequence>
<feature type="compositionally biased region" description="Acidic residues" evidence="8">
    <location>
        <begin position="332"/>
        <end position="344"/>
    </location>
</feature>
<keyword evidence="4" id="KW-0234">DNA repair</keyword>
<feature type="compositionally biased region" description="Gly residues" evidence="8">
    <location>
        <begin position="480"/>
        <end position="489"/>
    </location>
</feature>
<dbReference type="InterPro" id="IPR015381">
    <property type="entry name" value="XLF-like_N"/>
</dbReference>
<evidence type="ECO:0000313" key="14">
    <source>
        <dbReference type="Proteomes" id="UP000078240"/>
    </source>
</evidence>
<dbReference type="EMBL" id="LSBH01000007">
    <property type="protein sequence ID" value="OAQ76351.1"/>
    <property type="molecule type" value="Genomic_DNA"/>
</dbReference>
<feature type="compositionally biased region" description="Basic and acidic residues" evidence="8">
    <location>
        <begin position="494"/>
        <end position="535"/>
    </location>
</feature>
<evidence type="ECO:0000313" key="15">
    <source>
        <dbReference type="Proteomes" id="UP000245956"/>
    </source>
</evidence>
<reference evidence="11 14" key="3">
    <citation type="submission" date="2016-01" db="EMBL/GenBank/DDBJ databases">
        <title>Biosynthesis of antibiotic leucinostatins and their inhibition on Phytophthora in bio-control Purpureocillium lilacinum.</title>
        <authorList>
            <person name="Wang G."/>
            <person name="Liu Z."/>
            <person name="Lin R."/>
            <person name="Li E."/>
            <person name="Mao Z."/>
            <person name="Ling J."/>
            <person name="Yin W."/>
            <person name="Xie B."/>
        </authorList>
    </citation>
    <scope>NUCLEOTIDE SEQUENCE [LARGE SCALE GENOMIC DNA]</scope>
    <source>
        <strain evidence="11">PLBJ-1</strain>
        <strain evidence="12">PLFJ-1</strain>
    </source>
</reference>
<dbReference type="Pfam" id="PF09302">
    <property type="entry name" value="XLF"/>
    <property type="match status" value="1"/>
</dbReference>
<evidence type="ECO:0000313" key="11">
    <source>
        <dbReference type="EMBL" id="OAQ76351.1"/>
    </source>
</evidence>
<dbReference type="Proteomes" id="UP000078240">
    <property type="component" value="Unassembled WGS sequence"/>
</dbReference>
<reference evidence="13 15" key="2">
    <citation type="journal article" date="2016" name="Front. Microbiol.">
        <title>Genome and transcriptome sequences reveal the specific parasitism of the nematophagous Purpureocillium lilacinum 36-1.</title>
        <authorList>
            <person name="Xie J."/>
            <person name="Li S."/>
            <person name="Mo C."/>
            <person name="Xiao X."/>
            <person name="Peng D."/>
            <person name="Wang G."/>
            <person name="Xiao Y."/>
        </authorList>
    </citation>
    <scope>NUCLEOTIDE SEQUENCE [LARGE SCALE GENOMIC DNA]</scope>
    <source>
        <strain evidence="13 15">36-1</strain>
    </source>
</reference>
<reference evidence="13" key="1">
    <citation type="submission" date="2015-05" db="EMBL/GenBank/DDBJ databases">
        <authorList>
            <person name="Wang D.B."/>
            <person name="Wang M."/>
        </authorList>
    </citation>
    <scope>NUCLEOTIDE SEQUENCE</scope>
    <source>
        <strain evidence="13">36-1</strain>
    </source>
</reference>
<protein>
    <recommendedName>
        <fullName evidence="7">Non-homologous end-joining factor 1</fullName>
    </recommendedName>
</protein>
<feature type="compositionally biased region" description="Polar residues" evidence="8">
    <location>
        <begin position="269"/>
        <end position="279"/>
    </location>
</feature>
<accession>A0A179GG50</accession>
<dbReference type="GeneID" id="28892038"/>
<dbReference type="GO" id="GO:0032807">
    <property type="term" value="C:DNA ligase IV complex"/>
    <property type="evidence" value="ECO:0007669"/>
    <property type="project" value="TreeGrafter"/>
</dbReference>
<comment type="similarity">
    <text evidence="6">Belongs to the XRCC4-XLF family. XLF subfamily.</text>
</comment>
<feature type="compositionally biased region" description="Low complexity" evidence="8">
    <location>
        <begin position="289"/>
        <end position="302"/>
    </location>
</feature>
<organism evidence="11 14">
    <name type="scientific">Purpureocillium lilacinum</name>
    <name type="common">Paecilomyces lilacinus</name>
    <dbReference type="NCBI Taxonomy" id="33203"/>
    <lineage>
        <taxon>Eukaryota</taxon>
        <taxon>Fungi</taxon>
        <taxon>Dikarya</taxon>
        <taxon>Ascomycota</taxon>
        <taxon>Pezizomycotina</taxon>
        <taxon>Sordariomycetes</taxon>
        <taxon>Hypocreomycetidae</taxon>
        <taxon>Hypocreales</taxon>
        <taxon>Ophiocordycipitaceae</taxon>
        <taxon>Purpureocillium</taxon>
    </lineage>
</organism>
<dbReference type="OMA" id="IKGVAPF"/>
<feature type="region of interest" description="Disordered" evidence="8">
    <location>
        <begin position="269"/>
        <end position="546"/>
    </location>
</feature>
<dbReference type="InterPro" id="IPR053829">
    <property type="entry name" value="XLF-like_CC"/>
</dbReference>
<evidence type="ECO:0000256" key="8">
    <source>
        <dbReference type="SAM" id="MobiDB-lite"/>
    </source>
</evidence>
<dbReference type="EMBL" id="LCWV01000005">
    <property type="protein sequence ID" value="PWI72796.1"/>
    <property type="molecule type" value="Genomic_DNA"/>
</dbReference>
<evidence type="ECO:0000313" key="13">
    <source>
        <dbReference type="EMBL" id="PWI72796.1"/>
    </source>
</evidence>
<feature type="compositionally biased region" description="Acidic residues" evidence="8">
    <location>
        <begin position="407"/>
        <end position="420"/>
    </location>
</feature>
<dbReference type="GO" id="GO:0045027">
    <property type="term" value="F:DNA end binding"/>
    <property type="evidence" value="ECO:0007669"/>
    <property type="project" value="TreeGrafter"/>
</dbReference>
<dbReference type="PANTHER" id="PTHR32235">
    <property type="entry name" value="NON-HOMOLOGOUS END-JOINING FACTOR 1"/>
    <property type="match status" value="1"/>
</dbReference>
<evidence type="ECO:0000313" key="12">
    <source>
        <dbReference type="EMBL" id="OAQ79434.1"/>
    </source>
</evidence>